<dbReference type="Proteomes" id="UP000011223">
    <property type="component" value="Unassembled WGS sequence"/>
</dbReference>
<sequence>MNKRWLLAVLATLLLILPAHTSAKSQYGTATVSKVTSIYDADTFRVNIDGWPAIVGEHVPVRVKGVDAPEIRGKCKTEKHLARVAKQFTVEQLCTAKEIRLTNIERGKYFRLLADVEIDGQLLADNLIKAVIARPYQGGKREAWCD</sequence>
<feature type="domain" description="TNase-like" evidence="2">
    <location>
        <begin position="61"/>
        <end position="137"/>
    </location>
</feature>
<keyword evidence="1" id="KW-0732">Signal</keyword>
<gene>
    <name evidence="3" type="ORF">D515_00620</name>
</gene>
<dbReference type="InterPro" id="IPR035437">
    <property type="entry name" value="SNase_OB-fold_sf"/>
</dbReference>
<keyword evidence="4" id="KW-1185">Reference proteome</keyword>
<evidence type="ECO:0000313" key="4">
    <source>
        <dbReference type="Proteomes" id="UP000011223"/>
    </source>
</evidence>
<dbReference type="RefSeq" id="WP_002537663.1">
    <property type="nucleotide sequence ID" value="NZ_ANFM02000013.1"/>
</dbReference>
<dbReference type="SUPFAM" id="SSF50199">
    <property type="entry name" value="Staphylococcal nuclease"/>
    <property type="match status" value="1"/>
</dbReference>
<dbReference type="EMBL" id="ANFM02000013">
    <property type="protein sequence ID" value="EOD80332.1"/>
    <property type="molecule type" value="Genomic_DNA"/>
</dbReference>
<feature type="chain" id="PRO_5004350847" evidence="1">
    <location>
        <begin position="22"/>
        <end position="146"/>
    </location>
</feature>
<protein>
    <submittedName>
        <fullName evidence="3">Thermonuclease</fullName>
    </submittedName>
</protein>
<comment type="caution">
    <text evidence="3">The sequence shown here is derived from an EMBL/GenBank/DDBJ whole genome shotgun (WGS) entry which is preliminary data.</text>
</comment>
<feature type="signal peptide" evidence="1">
    <location>
        <begin position="1"/>
        <end position="21"/>
    </location>
</feature>
<name>R1IS87_9GAMM</name>
<evidence type="ECO:0000313" key="3">
    <source>
        <dbReference type="EMBL" id="EOD80332.1"/>
    </source>
</evidence>
<reference evidence="3 4" key="1">
    <citation type="journal article" date="2014" name="PLoS ONE">
        <title>Grimontia indica AK16(T), sp. nov., Isolated from a Seawater Sample Reports the Presence of Pathogenic Genes Similar to Vibrio Genus.</title>
        <authorList>
            <person name="Singh A."/>
            <person name="Vaidya B."/>
            <person name="Khatri I."/>
            <person name="Srinivas T.N."/>
            <person name="Subramanian S."/>
            <person name="Korpole S."/>
            <person name="Pinnaka A.K."/>
        </authorList>
    </citation>
    <scope>NUCLEOTIDE SEQUENCE [LARGE SCALE GENOMIC DNA]</scope>
    <source>
        <strain evidence="3 4">AK16</strain>
    </source>
</reference>
<dbReference type="Pfam" id="PF00565">
    <property type="entry name" value="SNase"/>
    <property type="match status" value="1"/>
</dbReference>
<evidence type="ECO:0000259" key="2">
    <source>
        <dbReference type="Pfam" id="PF00565"/>
    </source>
</evidence>
<dbReference type="eggNOG" id="COG1525">
    <property type="taxonomic scope" value="Bacteria"/>
</dbReference>
<organism evidence="3 4">
    <name type="scientific">Grimontia indica</name>
    <dbReference type="NCBI Taxonomy" id="1056512"/>
    <lineage>
        <taxon>Bacteria</taxon>
        <taxon>Pseudomonadati</taxon>
        <taxon>Pseudomonadota</taxon>
        <taxon>Gammaproteobacteria</taxon>
        <taxon>Vibrionales</taxon>
        <taxon>Vibrionaceae</taxon>
        <taxon>Grimontia</taxon>
    </lineage>
</organism>
<proteinExistence type="predicted"/>
<evidence type="ECO:0000256" key="1">
    <source>
        <dbReference type="SAM" id="SignalP"/>
    </source>
</evidence>
<dbReference type="AlphaFoldDB" id="R1IS87"/>
<dbReference type="InterPro" id="IPR016071">
    <property type="entry name" value="Staphylococal_nuclease_OB-fold"/>
</dbReference>
<accession>R1IS87</accession>
<dbReference type="Gene3D" id="2.40.50.90">
    <property type="match status" value="1"/>
</dbReference>